<feature type="domain" description="Glucose/Sorbosone dehydrogenase" evidence="1">
    <location>
        <begin position="9"/>
        <end position="303"/>
    </location>
</feature>
<dbReference type="InterPro" id="IPR012938">
    <property type="entry name" value="Glc/Sorbosone_DH"/>
</dbReference>
<dbReference type="Proteomes" id="UP000198825">
    <property type="component" value="Chromosome I"/>
</dbReference>
<accession>A0A1H2LSY6</accession>
<organism evidence="2 3">
    <name type="scientific">Microlunatus sagamiharensis</name>
    <dbReference type="NCBI Taxonomy" id="546874"/>
    <lineage>
        <taxon>Bacteria</taxon>
        <taxon>Bacillati</taxon>
        <taxon>Actinomycetota</taxon>
        <taxon>Actinomycetes</taxon>
        <taxon>Propionibacteriales</taxon>
        <taxon>Propionibacteriaceae</taxon>
        <taxon>Microlunatus</taxon>
    </lineage>
</organism>
<dbReference type="InterPro" id="IPR011042">
    <property type="entry name" value="6-blade_b-propeller_TolB-like"/>
</dbReference>
<dbReference type="AlphaFoldDB" id="A0A1H2LSY6"/>
<evidence type="ECO:0000313" key="2">
    <source>
        <dbReference type="EMBL" id="SDU83818.1"/>
    </source>
</evidence>
<reference evidence="3" key="1">
    <citation type="submission" date="2016-10" db="EMBL/GenBank/DDBJ databases">
        <authorList>
            <person name="Varghese N."/>
            <person name="Submissions S."/>
        </authorList>
    </citation>
    <scope>NUCLEOTIDE SEQUENCE [LARGE SCALE GENOMIC DNA]</scope>
    <source>
        <strain evidence="3">DSM 21743</strain>
    </source>
</reference>
<gene>
    <name evidence="2" type="ORF">SAMN04488544_0744</name>
</gene>
<sequence>MDATVADDLDVPWGLAFFANGDALVSERDTARLLRVTPKGRVTRLGEVRGVQPATGIGEGGLLGVALAPGDEDTVFAYLTSGSDNRVVRLSIARGKVGRPRAVLTGIPTSVHHHGGRLLFAPDGSLFVSTGDAEDSALAQQRGSLAGKILRIRPDGRAASGNPYGNRTWTYGHRNVEGLAFDADGRLWATEFGDKRADELNRVVKGRNYGWPRVEGRSGDDRYTDPAATWSPTSSCSPAGLAITRSTAFVGALQGRCLFSVALDGTRASKPRRHFADDHGRIRNVVAAPDGSLWMTTSNTDGRRTPGKDDDKILRVTL</sequence>
<dbReference type="InterPro" id="IPR011041">
    <property type="entry name" value="Quinoprot_gluc/sorb_DH_b-prop"/>
</dbReference>
<evidence type="ECO:0000259" key="1">
    <source>
        <dbReference type="Pfam" id="PF07995"/>
    </source>
</evidence>
<proteinExistence type="predicted"/>
<name>A0A1H2LSY6_9ACTN</name>
<protein>
    <submittedName>
        <fullName evidence="2">Glucose/arabinose dehydrogenase, beta-propeller fold</fullName>
    </submittedName>
</protein>
<keyword evidence="3" id="KW-1185">Reference proteome</keyword>
<dbReference type="Gene3D" id="2.120.10.30">
    <property type="entry name" value="TolB, C-terminal domain"/>
    <property type="match status" value="1"/>
</dbReference>
<dbReference type="PANTHER" id="PTHR19328:SF13">
    <property type="entry name" value="HIPL1 PROTEIN"/>
    <property type="match status" value="1"/>
</dbReference>
<evidence type="ECO:0000313" key="3">
    <source>
        <dbReference type="Proteomes" id="UP000198825"/>
    </source>
</evidence>
<dbReference type="Pfam" id="PF07995">
    <property type="entry name" value="GSDH"/>
    <property type="match status" value="1"/>
</dbReference>
<dbReference type="EMBL" id="LT629799">
    <property type="protein sequence ID" value="SDU83818.1"/>
    <property type="molecule type" value="Genomic_DNA"/>
</dbReference>
<dbReference type="PANTHER" id="PTHR19328">
    <property type="entry name" value="HEDGEHOG-INTERACTING PROTEIN"/>
    <property type="match status" value="1"/>
</dbReference>
<dbReference type="SUPFAM" id="SSF50952">
    <property type="entry name" value="Soluble quinoprotein glucose dehydrogenase"/>
    <property type="match status" value="1"/>
</dbReference>